<keyword evidence="3" id="KW-1185">Reference proteome</keyword>
<protein>
    <submittedName>
        <fullName evidence="2">Unnamed protein product</fullName>
    </submittedName>
</protein>
<sequence length="189" mass="20404">MARPSSVVSATGRGDAGRPSRACDTCTRSGSSSIGWANEAGRARLDKTRAAPTRIWHSFLHRFTLDDTSAPPLSVVQRFVHHYVAQQLGGSDLMATVRKGEGKPVVGNASDANPFLIGISTKKLLREADRDQSSFLLHLNATYKLTQIGYPVVVVGISDQALLSSTAIVIVSQQQEEQYTELLGGFLHL</sequence>
<reference evidence="2" key="1">
    <citation type="submission" date="2023-04" db="EMBL/GenBank/DDBJ databases">
        <title>Phytophthora fragariaefolia NBRC 109709.</title>
        <authorList>
            <person name="Ichikawa N."/>
            <person name="Sato H."/>
            <person name="Tonouchi N."/>
        </authorList>
    </citation>
    <scope>NUCLEOTIDE SEQUENCE</scope>
    <source>
        <strain evidence="2">NBRC 109709</strain>
    </source>
</reference>
<evidence type="ECO:0000313" key="2">
    <source>
        <dbReference type="EMBL" id="GMF48030.1"/>
    </source>
</evidence>
<feature type="region of interest" description="Disordered" evidence="1">
    <location>
        <begin position="1"/>
        <end position="32"/>
    </location>
</feature>
<accession>A0A9W6XYK1</accession>
<gene>
    <name evidence="2" type="ORF">Pfra01_001837200</name>
</gene>
<proteinExistence type="predicted"/>
<dbReference type="AlphaFoldDB" id="A0A9W6XYK1"/>
<name>A0A9W6XYK1_9STRA</name>
<dbReference type="EMBL" id="BSXT01002266">
    <property type="protein sequence ID" value="GMF48030.1"/>
    <property type="molecule type" value="Genomic_DNA"/>
</dbReference>
<comment type="caution">
    <text evidence="2">The sequence shown here is derived from an EMBL/GenBank/DDBJ whole genome shotgun (WGS) entry which is preliminary data.</text>
</comment>
<evidence type="ECO:0000256" key="1">
    <source>
        <dbReference type="SAM" id="MobiDB-lite"/>
    </source>
</evidence>
<organism evidence="2 3">
    <name type="scientific">Phytophthora fragariaefolia</name>
    <dbReference type="NCBI Taxonomy" id="1490495"/>
    <lineage>
        <taxon>Eukaryota</taxon>
        <taxon>Sar</taxon>
        <taxon>Stramenopiles</taxon>
        <taxon>Oomycota</taxon>
        <taxon>Peronosporomycetes</taxon>
        <taxon>Peronosporales</taxon>
        <taxon>Peronosporaceae</taxon>
        <taxon>Phytophthora</taxon>
    </lineage>
</organism>
<evidence type="ECO:0000313" key="3">
    <source>
        <dbReference type="Proteomes" id="UP001165121"/>
    </source>
</evidence>
<dbReference type="Proteomes" id="UP001165121">
    <property type="component" value="Unassembled WGS sequence"/>
</dbReference>
<dbReference type="OrthoDB" id="125997at2759"/>